<evidence type="ECO:0000256" key="4">
    <source>
        <dbReference type="ARBA" id="ARBA00022840"/>
    </source>
</evidence>
<dbReference type="InterPro" id="IPR039421">
    <property type="entry name" value="Type_1_exporter"/>
</dbReference>
<evidence type="ECO:0000256" key="7">
    <source>
        <dbReference type="SAM" id="Phobius"/>
    </source>
</evidence>
<dbReference type="AlphaFoldDB" id="A0A7Y9I4Q2"/>
<keyword evidence="3" id="KW-0547">Nucleotide-binding</keyword>
<dbReference type="InterPro" id="IPR027417">
    <property type="entry name" value="P-loop_NTPase"/>
</dbReference>
<dbReference type="Pfam" id="PF00664">
    <property type="entry name" value="ABC_membrane"/>
    <property type="match status" value="1"/>
</dbReference>
<dbReference type="Proteomes" id="UP000569914">
    <property type="component" value="Unassembled WGS sequence"/>
</dbReference>
<dbReference type="SMART" id="SM00382">
    <property type="entry name" value="AAA"/>
    <property type="match status" value="1"/>
</dbReference>
<keyword evidence="6 7" id="KW-0472">Membrane</keyword>
<dbReference type="SUPFAM" id="SSF52540">
    <property type="entry name" value="P-loop containing nucleoside triphosphate hydrolases"/>
    <property type="match status" value="1"/>
</dbReference>
<evidence type="ECO:0000259" key="9">
    <source>
        <dbReference type="PROSITE" id="PS50929"/>
    </source>
</evidence>
<evidence type="ECO:0000256" key="3">
    <source>
        <dbReference type="ARBA" id="ARBA00022741"/>
    </source>
</evidence>
<dbReference type="GO" id="GO:0016887">
    <property type="term" value="F:ATP hydrolysis activity"/>
    <property type="evidence" value="ECO:0007669"/>
    <property type="project" value="InterPro"/>
</dbReference>
<keyword evidence="4 10" id="KW-0067">ATP-binding</keyword>
<evidence type="ECO:0000313" key="11">
    <source>
        <dbReference type="Proteomes" id="UP000569914"/>
    </source>
</evidence>
<name>A0A7Y9I4Q2_9ACTN</name>
<protein>
    <submittedName>
        <fullName evidence="10">ATP-binding cassette subfamily B protein</fullName>
    </submittedName>
</protein>
<evidence type="ECO:0000256" key="2">
    <source>
        <dbReference type="ARBA" id="ARBA00022692"/>
    </source>
</evidence>
<keyword evidence="5 7" id="KW-1133">Transmembrane helix</keyword>
<dbReference type="GO" id="GO:0015421">
    <property type="term" value="F:ABC-type oligopeptide transporter activity"/>
    <property type="evidence" value="ECO:0007669"/>
    <property type="project" value="TreeGrafter"/>
</dbReference>
<feature type="transmembrane region" description="Helical" evidence="7">
    <location>
        <begin position="12"/>
        <end position="32"/>
    </location>
</feature>
<feature type="transmembrane region" description="Helical" evidence="7">
    <location>
        <begin position="239"/>
        <end position="259"/>
    </location>
</feature>
<dbReference type="GO" id="GO:0005524">
    <property type="term" value="F:ATP binding"/>
    <property type="evidence" value="ECO:0007669"/>
    <property type="project" value="UniProtKB-KW"/>
</dbReference>
<proteinExistence type="predicted"/>
<dbReference type="CDD" id="cd03228">
    <property type="entry name" value="ABCC_MRP_Like"/>
    <property type="match status" value="1"/>
</dbReference>
<feature type="domain" description="ABC transmembrane type-1" evidence="9">
    <location>
        <begin position="17"/>
        <end position="293"/>
    </location>
</feature>
<evidence type="ECO:0000259" key="8">
    <source>
        <dbReference type="PROSITE" id="PS50893"/>
    </source>
</evidence>
<evidence type="ECO:0000313" key="10">
    <source>
        <dbReference type="EMBL" id="NYE70152.1"/>
    </source>
</evidence>
<dbReference type="PANTHER" id="PTHR43394:SF1">
    <property type="entry name" value="ATP-BINDING CASSETTE SUB-FAMILY B MEMBER 10, MITOCHONDRIAL"/>
    <property type="match status" value="1"/>
</dbReference>
<dbReference type="EMBL" id="JACCBU010000001">
    <property type="protein sequence ID" value="NYE70152.1"/>
    <property type="molecule type" value="Genomic_DNA"/>
</dbReference>
<feature type="transmembrane region" description="Helical" evidence="7">
    <location>
        <begin position="271"/>
        <end position="292"/>
    </location>
</feature>
<dbReference type="GO" id="GO:0005886">
    <property type="term" value="C:plasma membrane"/>
    <property type="evidence" value="ECO:0007669"/>
    <property type="project" value="UniProtKB-SubCell"/>
</dbReference>
<comment type="subcellular location">
    <subcellularLocation>
        <location evidence="1">Cell membrane</location>
        <topology evidence="1">Multi-pass membrane protein</topology>
    </subcellularLocation>
</comment>
<dbReference type="InterPro" id="IPR003593">
    <property type="entry name" value="AAA+_ATPase"/>
</dbReference>
<dbReference type="Gene3D" id="3.40.50.300">
    <property type="entry name" value="P-loop containing nucleotide triphosphate hydrolases"/>
    <property type="match status" value="1"/>
</dbReference>
<dbReference type="SUPFAM" id="SSF90123">
    <property type="entry name" value="ABC transporter transmembrane region"/>
    <property type="match status" value="1"/>
</dbReference>
<evidence type="ECO:0000256" key="6">
    <source>
        <dbReference type="ARBA" id="ARBA00023136"/>
    </source>
</evidence>
<dbReference type="InterPro" id="IPR003439">
    <property type="entry name" value="ABC_transporter-like_ATP-bd"/>
</dbReference>
<feature type="transmembrane region" description="Helical" evidence="7">
    <location>
        <begin position="153"/>
        <end position="171"/>
    </location>
</feature>
<feature type="transmembrane region" description="Helical" evidence="7">
    <location>
        <begin position="126"/>
        <end position="147"/>
    </location>
</feature>
<gene>
    <name evidence="10" type="ORF">BKA15_001481</name>
</gene>
<feature type="transmembrane region" description="Helical" evidence="7">
    <location>
        <begin position="52"/>
        <end position="85"/>
    </location>
</feature>
<dbReference type="InterPro" id="IPR011527">
    <property type="entry name" value="ABC1_TM_dom"/>
</dbReference>
<keyword evidence="2 7" id="KW-0812">Transmembrane</keyword>
<dbReference type="Pfam" id="PF00005">
    <property type="entry name" value="ABC_tran"/>
    <property type="match status" value="1"/>
</dbReference>
<dbReference type="InterPro" id="IPR017871">
    <property type="entry name" value="ABC_transporter-like_CS"/>
</dbReference>
<dbReference type="RefSeq" id="WP_179749404.1">
    <property type="nucleotide sequence ID" value="NZ_JACCBU010000001.1"/>
</dbReference>
<dbReference type="PROSITE" id="PS00211">
    <property type="entry name" value="ABC_TRANSPORTER_1"/>
    <property type="match status" value="1"/>
</dbReference>
<sequence length="549" mass="56401">MSGFGSVVRHGRGWLPVIGVAALAGSLVALALPSVLGRAVDAIVAGSSVGGWLALAGGLIAVAVVCDLVDAFADTACVAGTTAWLRHRLVRRVVAGGPEGSRPYESGDLVSRVSGDAADAARAGPAAVAALAAVIPPVGSLVLLILIDPWLAVAFVAGVALVIAVLWLFTLRTTELSQAYAETQGRLAALLSETLAGIRTVAAAGTLDREQRRILRPLRTLHRHGLLTWDVLARSGAQAAIVGPLILVAVLAVGGVRLTGGVISPGDLFAAAQYAVLGAGLGGLTGMFGELARSRAGIRRTDAVLAIAPLGHGTRTLGPGSGRLQFRGVGVTAGGADRLAELDLDLPGSARVAVVGPSGSGKSLLAALAARLRDPDTGRILLDGVPLAELSRSELRRAVGCAFERPALFGRTVEESILVGRTEPAAATVAAAANAHAFVSRLPEGYRTPLAVAPLSGGEAQRLGLARAWPAGRLLVLDDATSSLDSMTEAQIGRSLLAADDRRTRLIVTHRLGTAARADLVVWLESGRLRGFGRHDQLWSDPAYRQVFG</sequence>
<accession>A0A7Y9I4Q2</accession>
<keyword evidence="11" id="KW-1185">Reference proteome</keyword>
<feature type="domain" description="ABC transporter" evidence="8">
    <location>
        <begin position="324"/>
        <end position="549"/>
    </location>
</feature>
<reference evidence="10 11" key="1">
    <citation type="submission" date="2020-07" db="EMBL/GenBank/DDBJ databases">
        <title>Sequencing the genomes of 1000 actinobacteria strains.</title>
        <authorList>
            <person name="Klenk H.-P."/>
        </authorList>
    </citation>
    <scope>NUCLEOTIDE SEQUENCE [LARGE SCALE GENOMIC DNA]</scope>
    <source>
        <strain evidence="10 11">DSM 22083</strain>
    </source>
</reference>
<dbReference type="Gene3D" id="1.20.1560.10">
    <property type="entry name" value="ABC transporter type 1, transmembrane domain"/>
    <property type="match status" value="1"/>
</dbReference>
<evidence type="ECO:0000256" key="1">
    <source>
        <dbReference type="ARBA" id="ARBA00004651"/>
    </source>
</evidence>
<comment type="caution">
    <text evidence="10">The sequence shown here is derived from an EMBL/GenBank/DDBJ whole genome shotgun (WGS) entry which is preliminary data.</text>
</comment>
<evidence type="ECO:0000256" key="5">
    <source>
        <dbReference type="ARBA" id="ARBA00022989"/>
    </source>
</evidence>
<organism evidence="10 11">
    <name type="scientific">Microlunatus parietis</name>
    <dbReference type="NCBI Taxonomy" id="682979"/>
    <lineage>
        <taxon>Bacteria</taxon>
        <taxon>Bacillati</taxon>
        <taxon>Actinomycetota</taxon>
        <taxon>Actinomycetes</taxon>
        <taxon>Propionibacteriales</taxon>
        <taxon>Propionibacteriaceae</taxon>
        <taxon>Microlunatus</taxon>
    </lineage>
</organism>
<dbReference type="PROSITE" id="PS50929">
    <property type="entry name" value="ABC_TM1F"/>
    <property type="match status" value="1"/>
</dbReference>
<dbReference type="PANTHER" id="PTHR43394">
    <property type="entry name" value="ATP-DEPENDENT PERMEASE MDL1, MITOCHONDRIAL"/>
    <property type="match status" value="1"/>
</dbReference>
<dbReference type="InterPro" id="IPR036640">
    <property type="entry name" value="ABC1_TM_sf"/>
</dbReference>
<dbReference type="PROSITE" id="PS50893">
    <property type="entry name" value="ABC_TRANSPORTER_2"/>
    <property type="match status" value="1"/>
</dbReference>